<dbReference type="AlphaFoldDB" id="A0A7R8ZA96"/>
<evidence type="ECO:0000313" key="1">
    <source>
        <dbReference type="EMBL" id="CAD7202267.1"/>
    </source>
</evidence>
<proteinExistence type="predicted"/>
<dbReference type="EMBL" id="OA569169">
    <property type="protein sequence ID" value="CAD7202267.1"/>
    <property type="molecule type" value="Genomic_DNA"/>
</dbReference>
<organism evidence="1">
    <name type="scientific">Timema douglasi</name>
    <name type="common">Walking stick</name>
    <dbReference type="NCBI Taxonomy" id="61478"/>
    <lineage>
        <taxon>Eukaryota</taxon>
        <taxon>Metazoa</taxon>
        <taxon>Ecdysozoa</taxon>
        <taxon>Arthropoda</taxon>
        <taxon>Hexapoda</taxon>
        <taxon>Insecta</taxon>
        <taxon>Pterygota</taxon>
        <taxon>Neoptera</taxon>
        <taxon>Polyneoptera</taxon>
        <taxon>Phasmatodea</taxon>
        <taxon>Timematodea</taxon>
        <taxon>Timematoidea</taxon>
        <taxon>Timematidae</taxon>
        <taxon>Timema</taxon>
    </lineage>
</organism>
<accession>A0A7R8ZA96</accession>
<sequence>MDRWLKSGSLKKTIKTSATVPPVAMEASTANSVEEDGAVANARIAGQDEGFLDESATAGRPEHQMSRHHGRFAQLVELGRVDVTPGLKGVLARRFRGSRGSPGFLSGRGGIVQCIRPDRERGIQSCQVLKRTCRITLVKYATITSTRLSANIKLYLS</sequence>
<protein>
    <submittedName>
        <fullName evidence="1">Uncharacterized protein</fullName>
    </submittedName>
</protein>
<gene>
    <name evidence="1" type="ORF">TDIB3V08_LOCUS8452</name>
</gene>
<name>A0A7R8ZA96_TIMDO</name>
<reference evidence="1" key="1">
    <citation type="submission" date="2020-11" db="EMBL/GenBank/DDBJ databases">
        <authorList>
            <person name="Tran Van P."/>
        </authorList>
    </citation>
    <scope>NUCLEOTIDE SEQUENCE</scope>
</reference>